<dbReference type="InterPro" id="IPR018392">
    <property type="entry name" value="LysM"/>
</dbReference>
<dbReference type="InterPro" id="IPR050570">
    <property type="entry name" value="Cell_wall_metabolism_enzyme"/>
</dbReference>
<organism evidence="10 11">
    <name type="scientific">Desulfacinum hydrothermale DSM 13146</name>
    <dbReference type="NCBI Taxonomy" id="1121390"/>
    <lineage>
        <taxon>Bacteria</taxon>
        <taxon>Pseudomonadati</taxon>
        <taxon>Thermodesulfobacteriota</taxon>
        <taxon>Syntrophobacteria</taxon>
        <taxon>Syntrophobacterales</taxon>
        <taxon>Syntrophobacteraceae</taxon>
        <taxon>Desulfacinum</taxon>
    </lineage>
</organism>
<evidence type="ECO:0000256" key="1">
    <source>
        <dbReference type="ARBA" id="ARBA00001947"/>
    </source>
</evidence>
<keyword evidence="3" id="KW-0645">Protease</keyword>
<dbReference type="Pfam" id="PF19425">
    <property type="entry name" value="Csd3_N2"/>
    <property type="match status" value="1"/>
</dbReference>
<evidence type="ECO:0000259" key="9">
    <source>
        <dbReference type="PROSITE" id="PS51782"/>
    </source>
</evidence>
<evidence type="ECO:0000313" key="11">
    <source>
        <dbReference type="Proteomes" id="UP000192783"/>
    </source>
</evidence>
<name>A0A1W1XEA3_9BACT</name>
<evidence type="ECO:0000313" key="10">
    <source>
        <dbReference type="EMBL" id="SMC22375.1"/>
    </source>
</evidence>
<dbReference type="Gene3D" id="3.10.450.350">
    <property type="match status" value="2"/>
</dbReference>
<keyword evidence="5 10" id="KW-0378">Hydrolase</keyword>
<dbReference type="Pfam" id="PF01551">
    <property type="entry name" value="Peptidase_M23"/>
    <property type="match status" value="1"/>
</dbReference>
<evidence type="ECO:0000256" key="7">
    <source>
        <dbReference type="ARBA" id="ARBA00023049"/>
    </source>
</evidence>
<keyword evidence="11" id="KW-1185">Reference proteome</keyword>
<evidence type="ECO:0000256" key="4">
    <source>
        <dbReference type="ARBA" id="ARBA00022723"/>
    </source>
</evidence>
<feature type="region of interest" description="Disordered" evidence="8">
    <location>
        <begin position="52"/>
        <end position="84"/>
    </location>
</feature>
<dbReference type="STRING" id="1121390.SAMN02746041_01411"/>
<dbReference type="Proteomes" id="UP000192783">
    <property type="component" value="Unassembled WGS sequence"/>
</dbReference>
<dbReference type="InterPro" id="IPR045834">
    <property type="entry name" value="Csd3_N2"/>
</dbReference>
<dbReference type="InterPro" id="IPR016047">
    <property type="entry name" value="M23ase_b-sheet_dom"/>
</dbReference>
<dbReference type="PANTHER" id="PTHR21666:SF288">
    <property type="entry name" value="CELL DIVISION PROTEIN YTFB"/>
    <property type="match status" value="1"/>
</dbReference>
<evidence type="ECO:0000256" key="8">
    <source>
        <dbReference type="SAM" id="MobiDB-lite"/>
    </source>
</evidence>
<sequence length="470" mass="52239">MVASGPEMKRIRFSKKSSPWVRRKPRGPRAIKLLGVAALLAVAVFAGMRQVHTPPSNGPSGVQGQPSPAGSVPPEGRSTQNPPAAYDDIFSLEQNYWARLEKRTHQVVKGDSLYKILQEAGLPAGCVLEWKETCPWFCRPDRIRPGDRLAVYTDKNTGEPVRVEYTDKDGKQSVLAKVGNTWVCRDKGQGAFVLQQAVSGTVTDNLYTSCLRAGLPASLIMELADIFAFDIDFNTDLRTGDTFAVYFDQTVRDGRRVKAGPIRAATMRVSGRTYEAHYYELPDGYGDYFDEKGRSLRKMFLKAPLSYRRISSTFTYRRFHPILKIYRPHLGIDYAAPTGTPVSALGDGKVIFRGWKGGFGRFVAIKHNATYKTTYGHLSRFAKGLKVGSRVKQGEVIGYVGQSGLATGPHLDFRFYKNGKPINFLKTTFPHARSVPKKLLADFQATRRRHLAKLQETAVARVEAPSADSP</sequence>
<gene>
    <name evidence="10" type="ORF">SAMN02746041_01411</name>
</gene>
<evidence type="ECO:0000256" key="6">
    <source>
        <dbReference type="ARBA" id="ARBA00022833"/>
    </source>
</evidence>
<keyword evidence="7" id="KW-0482">Metalloprotease</keyword>
<dbReference type="SUPFAM" id="SSF51261">
    <property type="entry name" value="Duplicated hybrid motif"/>
    <property type="match status" value="1"/>
</dbReference>
<proteinExistence type="predicted"/>
<dbReference type="GO" id="GO:0046872">
    <property type="term" value="F:metal ion binding"/>
    <property type="evidence" value="ECO:0007669"/>
    <property type="project" value="UniProtKB-KW"/>
</dbReference>
<evidence type="ECO:0000256" key="2">
    <source>
        <dbReference type="ARBA" id="ARBA00004196"/>
    </source>
</evidence>
<dbReference type="GO" id="GO:0030313">
    <property type="term" value="C:cell envelope"/>
    <property type="evidence" value="ECO:0007669"/>
    <property type="project" value="UniProtKB-SubCell"/>
</dbReference>
<keyword evidence="6" id="KW-0862">Zinc</keyword>
<dbReference type="CDD" id="cd12797">
    <property type="entry name" value="M23_peptidase"/>
    <property type="match status" value="1"/>
</dbReference>
<dbReference type="CDD" id="cd00118">
    <property type="entry name" value="LysM"/>
    <property type="match status" value="1"/>
</dbReference>
<dbReference type="EMBL" id="FWXF01000006">
    <property type="protein sequence ID" value="SMC22375.1"/>
    <property type="molecule type" value="Genomic_DNA"/>
</dbReference>
<dbReference type="PANTHER" id="PTHR21666">
    <property type="entry name" value="PEPTIDASE-RELATED"/>
    <property type="match status" value="1"/>
</dbReference>
<feature type="domain" description="LysM" evidence="9">
    <location>
        <begin position="103"/>
        <end position="151"/>
    </location>
</feature>
<accession>A0A1W1XEA3</accession>
<dbReference type="AlphaFoldDB" id="A0A1W1XEA3"/>
<reference evidence="10 11" key="1">
    <citation type="submission" date="2017-04" db="EMBL/GenBank/DDBJ databases">
        <authorList>
            <person name="Afonso C.L."/>
            <person name="Miller P.J."/>
            <person name="Scott M.A."/>
            <person name="Spackman E."/>
            <person name="Goraichik I."/>
            <person name="Dimitrov K.M."/>
            <person name="Suarez D.L."/>
            <person name="Swayne D.E."/>
        </authorList>
    </citation>
    <scope>NUCLEOTIDE SEQUENCE [LARGE SCALE GENOMIC DNA]</scope>
    <source>
        <strain evidence="10 11">DSM 13146</strain>
    </source>
</reference>
<dbReference type="Gene3D" id="2.70.70.10">
    <property type="entry name" value="Glucose Permease (Domain IIA)"/>
    <property type="match status" value="1"/>
</dbReference>
<feature type="compositionally biased region" description="Polar residues" evidence="8">
    <location>
        <begin position="53"/>
        <end position="68"/>
    </location>
</feature>
<keyword evidence="4" id="KW-0479">Metal-binding</keyword>
<comment type="cofactor">
    <cofactor evidence="1">
        <name>Zn(2+)</name>
        <dbReference type="ChEBI" id="CHEBI:29105"/>
    </cofactor>
</comment>
<dbReference type="PROSITE" id="PS51782">
    <property type="entry name" value="LYSM"/>
    <property type="match status" value="1"/>
</dbReference>
<evidence type="ECO:0000256" key="3">
    <source>
        <dbReference type="ARBA" id="ARBA00022670"/>
    </source>
</evidence>
<dbReference type="InterPro" id="IPR011055">
    <property type="entry name" value="Dup_hybrid_motif"/>
</dbReference>
<evidence type="ECO:0000256" key="5">
    <source>
        <dbReference type="ARBA" id="ARBA00022801"/>
    </source>
</evidence>
<comment type="subcellular location">
    <subcellularLocation>
        <location evidence="2">Cell envelope</location>
    </subcellularLocation>
</comment>
<protein>
    <submittedName>
        <fullName evidence="10">Murein DD-endopeptidase MepM and murein hydrolase activator NlpD, contain LysM domain</fullName>
    </submittedName>
</protein>
<dbReference type="GO" id="GO:0004222">
    <property type="term" value="F:metalloendopeptidase activity"/>
    <property type="evidence" value="ECO:0007669"/>
    <property type="project" value="TreeGrafter"/>
</dbReference>
<dbReference type="GO" id="GO:0006508">
    <property type="term" value="P:proteolysis"/>
    <property type="evidence" value="ECO:0007669"/>
    <property type="project" value="UniProtKB-KW"/>
</dbReference>